<evidence type="ECO:0000256" key="1">
    <source>
        <dbReference type="ARBA" id="ARBA00038494"/>
    </source>
</evidence>
<evidence type="ECO:0000313" key="4">
    <source>
        <dbReference type="Proteomes" id="UP000232693"/>
    </source>
</evidence>
<proteinExistence type="inferred from homology"/>
<accession>A0A2K9B4S9</accession>
<dbReference type="GO" id="GO:0016740">
    <property type="term" value="F:transferase activity"/>
    <property type="evidence" value="ECO:0007669"/>
    <property type="project" value="UniProtKB-KW"/>
</dbReference>
<gene>
    <name evidence="3" type="ORF">CW740_11970</name>
</gene>
<keyword evidence="3" id="KW-0808">Transferase</keyword>
<dbReference type="AlphaFoldDB" id="A0A2K9B4S9"/>
<name>A0A2K9B4S9_9GAMM</name>
<dbReference type="Pfam" id="PF00535">
    <property type="entry name" value="Glycos_transf_2"/>
    <property type="match status" value="1"/>
</dbReference>
<dbReference type="RefSeq" id="WP_106647732.1">
    <property type="nucleotide sequence ID" value="NZ_BMGO01000001.1"/>
</dbReference>
<dbReference type="KEGG" id="kpd:CW740_11970"/>
<dbReference type="CDD" id="cd02511">
    <property type="entry name" value="Beta4Glucosyltransferase"/>
    <property type="match status" value="1"/>
</dbReference>
<evidence type="ECO:0000259" key="2">
    <source>
        <dbReference type="Pfam" id="PF00535"/>
    </source>
</evidence>
<keyword evidence="4" id="KW-1185">Reference proteome</keyword>
<dbReference type="SUPFAM" id="SSF53448">
    <property type="entry name" value="Nucleotide-diphospho-sugar transferases"/>
    <property type="match status" value="1"/>
</dbReference>
<comment type="similarity">
    <text evidence="1">Belongs to the glycosyltransferase 2 family. WaaE/KdtX subfamily.</text>
</comment>
<protein>
    <submittedName>
        <fullName evidence="3">Glycosyl transferase</fullName>
    </submittedName>
</protein>
<reference evidence="3 4" key="1">
    <citation type="submission" date="2017-12" db="EMBL/GenBank/DDBJ databases">
        <title>Kangiella profundi FT102 completed genome.</title>
        <authorList>
            <person name="Xu J."/>
            <person name="Wang J."/>
            <person name="Lu Y."/>
        </authorList>
    </citation>
    <scope>NUCLEOTIDE SEQUENCE [LARGE SCALE GENOMIC DNA]</scope>
    <source>
        <strain evidence="3 4">FT102</strain>
    </source>
</reference>
<dbReference type="PANTHER" id="PTHR43630:SF2">
    <property type="entry name" value="GLYCOSYLTRANSFERASE"/>
    <property type="match status" value="1"/>
</dbReference>
<sequence>MNTKIPVSVFIIAQNEEQHIARAINSCKDFAEVIVVDSGSTDNTKTIAESLGATVVHNDWPGYARQKQYAMSLCKHDWVFNLDADEEITPEVLEATRTFIQQSTYVALKFRRNDLFLEKFLPSYIRLPTNIRLFLKQHTQYHLDNLVHEGPGVKGKIKHTSAYFNHYGYSDIETINRKYEYYSTLKAQEKFNKGKRPSRLKLLLISTLEFIRFFIIYRYCLAGLRGYILSKQAANYAFLKEAKLYSYHQRDKYSRNKDS</sequence>
<dbReference type="Gene3D" id="3.90.550.10">
    <property type="entry name" value="Spore Coat Polysaccharide Biosynthesis Protein SpsA, Chain A"/>
    <property type="match status" value="1"/>
</dbReference>
<evidence type="ECO:0000313" key="3">
    <source>
        <dbReference type="EMBL" id="AUD79928.1"/>
    </source>
</evidence>
<dbReference type="Proteomes" id="UP000232693">
    <property type="component" value="Chromosome"/>
</dbReference>
<organism evidence="3 4">
    <name type="scientific">Kangiella profundi</name>
    <dbReference type="NCBI Taxonomy" id="1561924"/>
    <lineage>
        <taxon>Bacteria</taxon>
        <taxon>Pseudomonadati</taxon>
        <taxon>Pseudomonadota</taxon>
        <taxon>Gammaproteobacteria</taxon>
        <taxon>Kangiellales</taxon>
        <taxon>Kangiellaceae</taxon>
        <taxon>Kangiella</taxon>
    </lineage>
</organism>
<dbReference type="OrthoDB" id="9815923at2"/>
<dbReference type="InterPro" id="IPR001173">
    <property type="entry name" value="Glyco_trans_2-like"/>
</dbReference>
<dbReference type="InterPro" id="IPR029044">
    <property type="entry name" value="Nucleotide-diphossugar_trans"/>
</dbReference>
<dbReference type="EMBL" id="CP025120">
    <property type="protein sequence ID" value="AUD79928.1"/>
    <property type="molecule type" value="Genomic_DNA"/>
</dbReference>
<dbReference type="PANTHER" id="PTHR43630">
    <property type="entry name" value="POLY-BETA-1,6-N-ACETYL-D-GLUCOSAMINE SYNTHASE"/>
    <property type="match status" value="1"/>
</dbReference>
<feature type="domain" description="Glycosyltransferase 2-like" evidence="2">
    <location>
        <begin position="8"/>
        <end position="113"/>
    </location>
</feature>